<evidence type="ECO:0000256" key="4">
    <source>
        <dbReference type="ARBA" id="ARBA00022692"/>
    </source>
</evidence>
<evidence type="ECO:0000256" key="2">
    <source>
        <dbReference type="ARBA" id="ARBA00009033"/>
    </source>
</evidence>
<feature type="transmembrane region" description="Helical" evidence="8">
    <location>
        <begin position="480"/>
        <end position="504"/>
    </location>
</feature>
<evidence type="ECO:0000256" key="6">
    <source>
        <dbReference type="ARBA" id="ARBA00023136"/>
    </source>
</evidence>
<feature type="transmembrane region" description="Helical" evidence="8">
    <location>
        <begin position="516"/>
        <end position="537"/>
    </location>
</feature>
<feature type="transmembrane region" description="Helical" evidence="8">
    <location>
        <begin position="217"/>
        <end position="237"/>
    </location>
</feature>
<feature type="domain" description="Concentrative nucleoside transporter C-terminal" evidence="10">
    <location>
        <begin position="479"/>
        <end position="535"/>
    </location>
</feature>
<dbReference type="GO" id="GO:0015860">
    <property type="term" value="P:purine nucleoside transmembrane transport"/>
    <property type="evidence" value="ECO:0007669"/>
    <property type="project" value="TreeGrafter"/>
</dbReference>
<evidence type="ECO:0000259" key="9">
    <source>
        <dbReference type="Pfam" id="PF01773"/>
    </source>
</evidence>
<feature type="transmembrane region" description="Helical" evidence="8">
    <location>
        <begin position="82"/>
        <end position="105"/>
    </location>
</feature>
<feature type="transmembrane region" description="Helical" evidence="8">
    <location>
        <begin position="111"/>
        <end position="128"/>
    </location>
</feature>
<feature type="transmembrane region" description="Helical" evidence="8">
    <location>
        <begin position="409"/>
        <end position="435"/>
    </location>
</feature>
<dbReference type="STRING" id="8081.ENSPREP00000028330"/>
<feature type="domain" description="Concentrative nucleoside transporter N-terminal" evidence="9">
    <location>
        <begin position="185"/>
        <end position="258"/>
    </location>
</feature>
<keyword evidence="13" id="KW-1185">Reference proteome</keyword>
<protein>
    <submittedName>
        <fullName evidence="12">Solute carrier family 28 member 3</fullName>
    </submittedName>
</protein>
<evidence type="ECO:0000256" key="1">
    <source>
        <dbReference type="ARBA" id="ARBA00004651"/>
    </source>
</evidence>
<evidence type="ECO:0000256" key="7">
    <source>
        <dbReference type="SAM" id="MobiDB-lite"/>
    </source>
</evidence>
<evidence type="ECO:0000313" key="13">
    <source>
        <dbReference type="Proteomes" id="UP000242638"/>
    </source>
</evidence>
<dbReference type="GO" id="GO:0015389">
    <property type="term" value="F:pyrimidine- and adenosine-specific:sodium symporter activity"/>
    <property type="evidence" value="ECO:0007669"/>
    <property type="project" value="TreeGrafter"/>
</dbReference>
<reference evidence="12" key="2">
    <citation type="submission" date="2025-08" db="UniProtKB">
        <authorList>
            <consortium name="Ensembl"/>
        </authorList>
    </citation>
    <scope>IDENTIFICATION</scope>
    <source>
        <strain evidence="12">Guanapo</strain>
    </source>
</reference>
<feature type="transmembrane region" description="Helical" evidence="8">
    <location>
        <begin position="177"/>
        <end position="197"/>
    </location>
</feature>
<feature type="transmembrane region" description="Helical" evidence="8">
    <location>
        <begin position="447"/>
        <end position="468"/>
    </location>
</feature>
<dbReference type="GO" id="GO:0015864">
    <property type="term" value="P:pyrimidine nucleoside transport"/>
    <property type="evidence" value="ECO:0007669"/>
    <property type="project" value="TreeGrafter"/>
</dbReference>
<dbReference type="PANTHER" id="PTHR10590">
    <property type="entry name" value="SODIUM/NUCLEOSIDE COTRANSPORTER"/>
    <property type="match status" value="1"/>
</dbReference>
<accession>A0A3P9Q2M8</accession>
<dbReference type="PANTHER" id="PTHR10590:SF4">
    <property type="entry name" value="SOLUTE CARRIER FAMILY 28 MEMBER 3"/>
    <property type="match status" value="1"/>
</dbReference>
<dbReference type="AlphaFoldDB" id="A0A3P9Q2M8"/>
<keyword evidence="4 8" id="KW-0812">Transmembrane</keyword>
<keyword evidence="6 8" id="KW-0472">Membrane</keyword>
<organism evidence="12 13">
    <name type="scientific">Poecilia reticulata</name>
    <name type="common">Guppy</name>
    <name type="synonym">Acanthophacelus reticulatus</name>
    <dbReference type="NCBI Taxonomy" id="8081"/>
    <lineage>
        <taxon>Eukaryota</taxon>
        <taxon>Metazoa</taxon>
        <taxon>Chordata</taxon>
        <taxon>Craniata</taxon>
        <taxon>Vertebrata</taxon>
        <taxon>Euteleostomi</taxon>
        <taxon>Actinopterygii</taxon>
        <taxon>Neopterygii</taxon>
        <taxon>Teleostei</taxon>
        <taxon>Neoteleostei</taxon>
        <taxon>Acanthomorphata</taxon>
        <taxon>Ovalentaria</taxon>
        <taxon>Atherinomorphae</taxon>
        <taxon>Cyprinodontiformes</taxon>
        <taxon>Poeciliidae</taxon>
        <taxon>Poeciliinae</taxon>
        <taxon>Poecilia</taxon>
    </lineage>
</organism>
<comment type="subcellular location">
    <subcellularLocation>
        <location evidence="1">Cell membrane</location>
        <topology evidence="1">Multi-pass membrane protein</topology>
    </subcellularLocation>
</comment>
<sequence>NPGRDRREKKNSNGSESKSGLHIRSLSKCWNINRRKDHGAKCDRKPWNGQCCIPIRGKQKSFICLSVLPQNNLNLPPCTRKFCFCWFLILLSFISMVVAACVLNFQRAVGLLVISLATIFFLVWDWIMEQYGDCMWETLSPTRHLLSKNWFWIRWTMFASVLVAVVCWLVLHTAQRGTRQLVSFCGLLLLVFIMLLFSKHPFRLRRNTDAYRFGLQLVFFDLLILRTTFGLSAVRWLGKQAEMFQSFADAGSQFVFGDSYTDHFFAFRVMPIVVFLSSVISILYYVGFMPWLICKIGFVMQVIMGTSPAESMAAAGNIFLGNTDAALLIRPYISELTVSAIHAVMSGGFASISGSILGAFISLGVDATHLPTATLMSAPASLAIAKIFWPEKEKTNENMLEAASQGAARAVGVIANIISNIIAFLALLAFFDAVLSWLGGMFDCPQLSFSLICSYIFMPLAYIMGVSWEDSFIVAELIEAVATYALCGFSNIASLGMSIGALSVMAPNRRSDISRCGLRALTAGSMACFMTACIAVPSRYSVVHYLNLAKVCCQNLFTNSSNLSG</sequence>
<dbReference type="Pfam" id="PF07662">
    <property type="entry name" value="Nucleos_tra2_C"/>
    <property type="match status" value="2"/>
</dbReference>
<evidence type="ECO:0000256" key="3">
    <source>
        <dbReference type="ARBA" id="ARBA00022475"/>
    </source>
</evidence>
<dbReference type="Ensembl" id="ENSPRET00000028642.1">
    <property type="protein sequence ID" value="ENSPREP00000028330.1"/>
    <property type="gene ID" value="ENSPREG00000019163.1"/>
</dbReference>
<dbReference type="InterPro" id="IPR002668">
    <property type="entry name" value="CNT_N_dom"/>
</dbReference>
<evidence type="ECO:0000256" key="8">
    <source>
        <dbReference type="SAM" id="Phobius"/>
    </source>
</evidence>
<comment type="similarity">
    <text evidence="2">Belongs to the concentrative nucleoside transporter (CNT) (TC 2.A.41) family.</text>
</comment>
<evidence type="ECO:0000259" key="10">
    <source>
        <dbReference type="Pfam" id="PF07662"/>
    </source>
</evidence>
<reference evidence="12" key="3">
    <citation type="submission" date="2025-09" db="UniProtKB">
        <authorList>
            <consortium name="Ensembl"/>
        </authorList>
    </citation>
    <scope>IDENTIFICATION</scope>
    <source>
        <strain evidence="12">Guanapo</strain>
    </source>
</reference>
<feature type="transmembrane region" description="Helical" evidence="8">
    <location>
        <begin position="265"/>
        <end position="286"/>
    </location>
</feature>
<feature type="transmembrane region" description="Helical" evidence="8">
    <location>
        <begin position="340"/>
        <end position="363"/>
    </location>
</feature>
<dbReference type="Proteomes" id="UP000242638">
    <property type="component" value="Unassembled WGS sequence"/>
</dbReference>
<keyword evidence="3" id="KW-1003">Cell membrane</keyword>
<feature type="transmembrane region" description="Helical" evidence="8">
    <location>
        <begin position="298"/>
        <end position="320"/>
    </location>
</feature>
<feature type="domain" description="Nucleoside transporter/FeoB GTPase Gate" evidence="11">
    <location>
        <begin position="266"/>
        <end position="363"/>
    </location>
</feature>
<dbReference type="Bgee" id="ENSPREG00000019163">
    <property type="expression patterns" value="Expressed in head"/>
</dbReference>
<evidence type="ECO:0000259" key="11">
    <source>
        <dbReference type="Pfam" id="PF07670"/>
    </source>
</evidence>
<dbReference type="Pfam" id="PF01773">
    <property type="entry name" value="Nucleos_tra2_N"/>
    <property type="match status" value="1"/>
</dbReference>
<dbReference type="InterPro" id="IPR011642">
    <property type="entry name" value="Gate_dom"/>
</dbReference>
<dbReference type="GeneTree" id="ENSGT00390000016025"/>
<feature type="transmembrane region" description="Helical" evidence="8">
    <location>
        <begin position="149"/>
        <end position="171"/>
    </location>
</feature>
<proteinExistence type="inferred from homology"/>
<feature type="compositionally biased region" description="Basic and acidic residues" evidence="7">
    <location>
        <begin position="1"/>
        <end position="11"/>
    </location>
</feature>
<reference evidence="13" key="1">
    <citation type="submission" date="2013-11" db="EMBL/GenBank/DDBJ databases">
        <title>The genomic landscape of the Guanapo guppy.</title>
        <authorList>
            <person name="Kuenstner A."/>
            <person name="Dreyer C."/>
        </authorList>
    </citation>
    <scope>NUCLEOTIDE SEQUENCE</scope>
    <source>
        <strain evidence="13">Guanapo</strain>
    </source>
</reference>
<evidence type="ECO:0000256" key="5">
    <source>
        <dbReference type="ARBA" id="ARBA00022989"/>
    </source>
</evidence>
<dbReference type="OMA" id="ERKYDTV"/>
<name>A0A3P9Q2M8_POERE</name>
<keyword evidence="5 8" id="KW-1133">Transmembrane helix</keyword>
<feature type="region of interest" description="Disordered" evidence="7">
    <location>
        <begin position="1"/>
        <end position="20"/>
    </location>
</feature>
<dbReference type="Pfam" id="PF07670">
    <property type="entry name" value="Gate"/>
    <property type="match status" value="1"/>
</dbReference>
<dbReference type="InterPro" id="IPR011657">
    <property type="entry name" value="CNT_C_dom"/>
</dbReference>
<evidence type="ECO:0000313" key="12">
    <source>
        <dbReference type="Ensembl" id="ENSPREP00000028330.1"/>
    </source>
</evidence>
<dbReference type="InterPro" id="IPR008276">
    <property type="entry name" value="C_nuclsd_transpt"/>
</dbReference>
<dbReference type="GO" id="GO:0005886">
    <property type="term" value="C:plasma membrane"/>
    <property type="evidence" value="ECO:0007669"/>
    <property type="project" value="UniProtKB-SubCell"/>
</dbReference>
<feature type="domain" description="Concentrative nucleoside transporter C-terminal" evidence="10">
    <location>
        <begin position="369"/>
        <end position="478"/>
    </location>
</feature>